<evidence type="ECO:0000313" key="4">
    <source>
        <dbReference type="Proteomes" id="UP001596109"/>
    </source>
</evidence>
<dbReference type="Proteomes" id="UP001596109">
    <property type="component" value="Unassembled WGS sequence"/>
</dbReference>
<evidence type="ECO:0000313" key="3">
    <source>
        <dbReference type="EMBL" id="MFC5588006.1"/>
    </source>
</evidence>
<protein>
    <submittedName>
        <fullName evidence="3">PucR family transcriptional regulator</fullName>
    </submittedName>
</protein>
<dbReference type="InterPro" id="IPR012914">
    <property type="entry name" value="PucR_dom"/>
</dbReference>
<accession>A0ABW0TH44</accession>
<dbReference type="Pfam" id="PF13556">
    <property type="entry name" value="HTH_30"/>
    <property type="match status" value="1"/>
</dbReference>
<name>A0ABW0TH44_9BACL</name>
<dbReference type="PANTHER" id="PTHR33744:SF1">
    <property type="entry name" value="DNA-BINDING TRANSCRIPTIONAL ACTIVATOR ADER"/>
    <property type="match status" value="1"/>
</dbReference>
<dbReference type="RefSeq" id="WP_381430913.1">
    <property type="nucleotide sequence ID" value="NZ_JBHSNO010000002.1"/>
</dbReference>
<feature type="domain" description="Purine catabolism PurC-like" evidence="1">
    <location>
        <begin position="7"/>
        <end position="125"/>
    </location>
</feature>
<reference evidence="4" key="1">
    <citation type="journal article" date="2019" name="Int. J. Syst. Evol. Microbiol.">
        <title>The Global Catalogue of Microorganisms (GCM) 10K type strain sequencing project: providing services to taxonomists for standard genome sequencing and annotation.</title>
        <authorList>
            <consortium name="The Broad Institute Genomics Platform"/>
            <consortium name="The Broad Institute Genome Sequencing Center for Infectious Disease"/>
            <person name="Wu L."/>
            <person name="Ma J."/>
        </authorList>
    </citation>
    <scope>NUCLEOTIDE SEQUENCE [LARGE SCALE GENOMIC DNA]</scope>
    <source>
        <strain evidence="4">CGMCC 4.1434</strain>
    </source>
</reference>
<keyword evidence="4" id="KW-1185">Reference proteome</keyword>
<sequence length="536" mass="62735">MLFKKLMELNLIQESKVLTTSPLRSLMRNVTFIDSPDGSHWIKEGDFILTTGYFASGTNDWEVKFYEFIEGLIDRKAFGLGVKIGRHIPYLPKEIQQYACENNFPIIKLNNKPAWSDFLLEITNALSEAKDDEIYQLNNIYEKFHNHLKNKGDIPQLAEVLYSIIKMPLTIYFKKMNLRIDYPEKPNHNINLDYLISTAFNGISNQIQTVKFEQTLFTIKWINEKNTLEGGIFVWSDANELTPKIKIAVEQAAIIANLEVEHQNIIKAIEQRHLNDFILELLNNSFESEYYVQNKMKNFDLQVANDYRLLLIHIEHEKEVFKENLINKVKSMKKIDLNRILVGQNYDSNFIILIPEDIFESTTEELFSFIATIYSTIKMKCGTSRPYSILELSKAHREARISLVISKENQVREDQIIFTNFEHLDLERIIFSEESIEEARQIYNETLQKVIAYDNKNKSELFNTLYTYLECNLNVENTGKKLFIHKNTVRYRLKLISNLLSANLDSLNTIILFRIAFTYFHFVGDNRNKTVPLILN</sequence>
<dbReference type="PANTHER" id="PTHR33744">
    <property type="entry name" value="CARBOHYDRATE DIACID REGULATOR"/>
    <property type="match status" value="1"/>
</dbReference>
<gene>
    <name evidence="3" type="ORF">ACFPRA_03675</name>
</gene>
<dbReference type="EMBL" id="JBHSNO010000002">
    <property type="protein sequence ID" value="MFC5588006.1"/>
    <property type="molecule type" value="Genomic_DNA"/>
</dbReference>
<proteinExistence type="predicted"/>
<comment type="caution">
    <text evidence="3">The sequence shown here is derived from an EMBL/GenBank/DDBJ whole genome shotgun (WGS) entry which is preliminary data.</text>
</comment>
<evidence type="ECO:0000259" key="2">
    <source>
        <dbReference type="Pfam" id="PF13556"/>
    </source>
</evidence>
<dbReference type="Gene3D" id="1.10.10.2840">
    <property type="entry name" value="PucR C-terminal helix-turn-helix domain"/>
    <property type="match status" value="1"/>
</dbReference>
<dbReference type="InterPro" id="IPR051448">
    <property type="entry name" value="CdaR-like_regulators"/>
</dbReference>
<evidence type="ECO:0000259" key="1">
    <source>
        <dbReference type="Pfam" id="PF07905"/>
    </source>
</evidence>
<dbReference type="Pfam" id="PF07905">
    <property type="entry name" value="PucR"/>
    <property type="match status" value="1"/>
</dbReference>
<organism evidence="3 4">
    <name type="scientific">Sporosarcina soli</name>
    <dbReference type="NCBI Taxonomy" id="334736"/>
    <lineage>
        <taxon>Bacteria</taxon>
        <taxon>Bacillati</taxon>
        <taxon>Bacillota</taxon>
        <taxon>Bacilli</taxon>
        <taxon>Bacillales</taxon>
        <taxon>Caryophanaceae</taxon>
        <taxon>Sporosarcina</taxon>
    </lineage>
</organism>
<feature type="domain" description="PucR C-terminal helix-turn-helix" evidence="2">
    <location>
        <begin position="461"/>
        <end position="517"/>
    </location>
</feature>
<dbReference type="InterPro" id="IPR042070">
    <property type="entry name" value="PucR_C-HTH_sf"/>
</dbReference>
<dbReference type="InterPro" id="IPR025736">
    <property type="entry name" value="PucR_C-HTH_dom"/>
</dbReference>